<evidence type="ECO:0000259" key="5">
    <source>
        <dbReference type="PROSITE" id="PS50110"/>
    </source>
</evidence>
<keyword evidence="2" id="KW-0238">DNA-binding</keyword>
<dbReference type="SMART" id="SM00421">
    <property type="entry name" value="HTH_LUXR"/>
    <property type="match status" value="1"/>
</dbReference>
<evidence type="ECO:0000256" key="3">
    <source>
        <dbReference type="PROSITE-ProRule" id="PRU00169"/>
    </source>
</evidence>
<dbReference type="GO" id="GO:0000160">
    <property type="term" value="P:phosphorelay signal transduction system"/>
    <property type="evidence" value="ECO:0007669"/>
    <property type="project" value="InterPro"/>
</dbReference>
<dbReference type="PRINTS" id="PR00038">
    <property type="entry name" value="HTHLUXR"/>
</dbReference>
<dbReference type="Gene3D" id="3.40.50.2300">
    <property type="match status" value="1"/>
</dbReference>
<dbReference type="RefSeq" id="WP_186989927.1">
    <property type="nucleotide sequence ID" value="NZ_CP052909.1"/>
</dbReference>
<dbReference type="Pfam" id="PF00196">
    <property type="entry name" value="GerE"/>
    <property type="match status" value="1"/>
</dbReference>
<dbReference type="AlphaFoldDB" id="A0A7G8PR09"/>
<gene>
    <name evidence="6" type="ORF">ALE3EI_0185</name>
</gene>
<dbReference type="InterPro" id="IPR039420">
    <property type="entry name" value="WalR-like"/>
</dbReference>
<dbReference type="EMBL" id="CP052909">
    <property type="protein sequence ID" value="QNJ96775.1"/>
    <property type="molecule type" value="Genomic_DNA"/>
</dbReference>
<dbReference type="CDD" id="cd17535">
    <property type="entry name" value="REC_NarL-like"/>
    <property type="match status" value="1"/>
</dbReference>
<dbReference type="SUPFAM" id="SSF52172">
    <property type="entry name" value="CheY-like"/>
    <property type="match status" value="1"/>
</dbReference>
<dbReference type="PANTHER" id="PTHR43214:SF43">
    <property type="entry name" value="TWO-COMPONENT RESPONSE REGULATOR"/>
    <property type="match status" value="1"/>
</dbReference>
<name>A0A7G8PR09_9FLAO</name>
<feature type="domain" description="HTH luxR-type" evidence="4">
    <location>
        <begin position="140"/>
        <end position="205"/>
    </location>
</feature>
<accession>A0A7G8PR09</accession>
<feature type="modified residue" description="4-aspartylphosphate" evidence="3">
    <location>
        <position position="54"/>
    </location>
</feature>
<dbReference type="GO" id="GO:0006355">
    <property type="term" value="P:regulation of DNA-templated transcription"/>
    <property type="evidence" value="ECO:0007669"/>
    <property type="project" value="InterPro"/>
</dbReference>
<dbReference type="GO" id="GO:0003677">
    <property type="term" value="F:DNA binding"/>
    <property type="evidence" value="ECO:0007669"/>
    <property type="project" value="UniProtKB-KW"/>
</dbReference>
<dbReference type="SUPFAM" id="SSF46894">
    <property type="entry name" value="C-terminal effector domain of the bipartite response regulators"/>
    <property type="match status" value="1"/>
</dbReference>
<dbReference type="InterPro" id="IPR001789">
    <property type="entry name" value="Sig_transdc_resp-reg_receiver"/>
</dbReference>
<dbReference type="PANTHER" id="PTHR43214">
    <property type="entry name" value="TWO-COMPONENT RESPONSE REGULATOR"/>
    <property type="match status" value="1"/>
</dbReference>
<reference evidence="6 7" key="1">
    <citation type="submission" date="2020-04" db="EMBL/GenBank/DDBJ databases">
        <title>Genome sequence of Altibacter aquimarinus strain ALE3EI.</title>
        <authorList>
            <person name="Oh H.-M."/>
            <person name="Jang D."/>
        </authorList>
    </citation>
    <scope>NUCLEOTIDE SEQUENCE [LARGE SCALE GENOMIC DNA]</scope>
    <source>
        <strain evidence="6 7">ALE3EI</strain>
    </source>
</reference>
<sequence>MITVAIAEDHQSLVDGINLLLKYEEDISIVGMANDGEALLEIVRSKQPKVVLTDIKMPKIDGIAATRIIKKEFPHIKVVAFTMFDQEDAISQMVAAGVSGYILKDSPLEEVMNAIRSVAEGSTFFDAAIDLTNLNKASDRTEKKPVLSKSEREILKLIGEGKATSEIAKLRFTAVSTVEKHRKNMIRKLGLSGKGELLRYALEKKYDF</sequence>
<dbReference type="Proteomes" id="UP000515514">
    <property type="component" value="Chromosome"/>
</dbReference>
<dbReference type="InterPro" id="IPR016032">
    <property type="entry name" value="Sig_transdc_resp-reg_C-effctor"/>
</dbReference>
<dbReference type="InterPro" id="IPR058245">
    <property type="entry name" value="NreC/VraR/RcsB-like_REC"/>
</dbReference>
<evidence type="ECO:0000256" key="2">
    <source>
        <dbReference type="ARBA" id="ARBA00023125"/>
    </source>
</evidence>
<feature type="domain" description="Response regulatory" evidence="5">
    <location>
        <begin position="3"/>
        <end position="119"/>
    </location>
</feature>
<dbReference type="PROSITE" id="PS50110">
    <property type="entry name" value="RESPONSE_REGULATORY"/>
    <property type="match status" value="1"/>
</dbReference>
<dbReference type="PROSITE" id="PS50043">
    <property type="entry name" value="HTH_LUXR_2"/>
    <property type="match status" value="1"/>
</dbReference>
<evidence type="ECO:0000259" key="4">
    <source>
        <dbReference type="PROSITE" id="PS50043"/>
    </source>
</evidence>
<evidence type="ECO:0000313" key="7">
    <source>
        <dbReference type="Proteomes" id="UP000515514"/>
    </source>
</evidence>
<keyword evidence="7" id="KW-1185">Reference proteome</keyword>
<evidence type="ECO:0000256" key="1">
    <source>
        <dbReference type="ARBA" id="ARBA00022553"/>
    </source>
</evidence>
<protein>
    <submittedName>
        <fullName evidence="6">Chemotaxis protein CheY</fullName>
    </submittedName>
</protein>
<dbReference type="KEGG" id="alti:ALE3EI_0185"/>
<proteinExistence type="predicted"/>
<keyword evidence="1 3" id="KW-0597">Phosphoprotein</keyword>
<dbReference type="InterPro" id="IPR011006">
    <property type="entry name" value="CheY-like_superfamily"/>
</dbReference>
<organism evidence="6 7">
    <name type="scientific">Constantimarinum furrinae</name>
    <dbReference type="NCBI Taxonomy" id="2562285"/>
    <lineage>
        <taxon>Bacteria</taxon>
        <taxon>Pseudomonadati</taxon>
        <taxon>Bacteroidota</taxon>
        <taxon>Flavobacteriia</taxon>
        <taxon>Flavobacteriales</taxon>
        <taxon>Flavobacteriaceae</taxon>
        <taxon>Altibacter/Constantimarinum group</taxon>
        <taxon>Constantimarinum</taxon>
    </lineage>
</organism>
<dbReference type="Pfam" id="PF00072">
    <property type="entry name" value="Response_reg"/>
    <property type="match status" value="1"/>
</dbReference>
<dbReference type="CDD" id="cd06170">
    <property type="entry name" value="LuxR_C_like"/>
    <property type="match status" value="1"/>
</dbReference>
<dbReference type="SMART" id="SM00448">
    <property type="entry name" value="REC"/>
    <property type="match status" value="1"/>
</dbReference>
<evidence type="ECO:0000313" key="6">
    <source>
        <dbReference type="EMBL" id="QNJ96775.1"/>
    </source>
</evidence>
<dbReference type="InterPro" id="IPR000792">
    <property type="entry name" value="Tscrpt_reg_LuxR_C"/>
</dbReference>